<dbReference type="Proteomes" id="UP001311730">
    <property type="component" value="Unassembled WGS sequence"/>
</dbReference>
<dbReference type="EMBL" id="JAYKBW010000002">
    <property type="protein sequence ID" value="MEB3074130.1"/>
    <property type="molecule type" value="Genomic_DNA"/>
</dbReference>
<evidence type="ECO:0000313" key="1">
    <source>
        <dbReference type="EMBL" id="MEB3074130.1"/>
    </source>
</evidence>
<comment type="caution">
    <text evidence="1">The sequence shown here is derived from an EMBL/GenBank/DDBJ whole genome shotgun (WGS) entry which is preliminary data.</text>
</comment>
<protein>
    <submittedName>
        <fullName evidence="1">AlwI family type II restriction endonuclease</fullName>
        <ecNumber evidence="1">3.1.21.-</ecNumber>
    </submittedName>
</protein>
<evidence type="ECO:0000313" key="2">
    <source>
        <dbReference type="Proteomes" id="UP001311730"/>
    </source>
</evidence>
<keyword evidence="2" id="KW-1185">Reference proteome</keyword>
<dbReference type="RefSeq" id="WP_323982582.1">
    <property type="nucleotide sequence ID" value="NZ_JAYKBW010000002.1"/>
</dbReference>
<dbReference type="GO" id="GO:0016787">
    <property type="term" value="F:hydrolase activity"/>
    <property type="evidence" value="ECO:0007669"/>
    <property type="project" value="UniProtKB-KW"/>
</dbReference>
<reference evidence="1 2" key="1">
    <citation type="submission" date="2023-12" db="EMBL/GenBank/DDBJ databases">
        <title>Genomic sequences of Capnocytophaga and Parvimonas strains.</title>
        <authorList>
            <person name="Watt R.M."/>
            <person name="Wang M."/>
            <person name="Yang T."/>
            <person name="Tong W.M."/>
        </authorList>
    </citation>
    <scope>NUCLEOTIDE SEQUENCE [LARGE SCALE GENOMIC DNA]</scope>
    <source>
        <strain evidence="1 2">CCUG 13096</strain>
    </source>
</reference>
<gene>
    <name evidence="1" type="ORF">VJJ08_02305</name>
</gene>
<name>A0ABU5Z5D3_9FLAO</name>
<accession>A0ABU5Z5D3</accession>
<keyword evidence="1" id="KW-0540">Nuclease</keyword>
<keyword evidence="1" id="KW-0255">Endonuclease</keyword>
<dbReference type="Pfam" id="PF09491">
    <property type="entry name" value="RE_AlwI"/>
    <property type="match status" value="1"/>
</dbReference>
<proteinExistence type="predicted"/>
<dbReference type="InterPro" id="IPR018573">
    <property type="entry name" value="Restrct_endonuc_II_AlwI"/>
</dbReference>
<sequence length="674" mass="79374">MGNYTKITANSYIISLGNTGARFSDPRTRYYRVLKLLQEFKQTHTQWTPAEQLLLADLLTQEGIFDIKKDNKVTADKDVRLKTSFLAQLGFTDHDRNITPVGEALIEYTQTPSTNSFEIASDSFLYLEQFLKYQQKGFLLKPLLSLLYSCIAFDNSLPIDFVTYIWAGSRTQEELLTNIKYYKKHNSYKETVYQSIRNANSTQLAIENTETFAASYHFDDSIALKELLYELLPHGKGNSFKEKAIELFYALRLYWQNKQIWDKSQKIDYIQQTLKPRHKYISSKKPIFYWDALFGEHTLSKKTDWEAVIHFFEHTPLMAAENDKDFIVAYHVLYMYIKKLSVCEEYRDLNIRHLKLLDIFILGNDTIELDIIFWYLFKSVKDSLLKEKAMDNQDAYTAFLEEKHTSLGELYKFLDIKHSDIVQAISIDFPQVKQIGLKGFTNKKKEERLKQLIHTVFTKEHLIWIFNQLYPREDDQIRQFIKEKYQEYEATIPALFEYLLAISFYWITHEQIDLKELLTPNLDANLLPKTHTAGGQADVILSLNNKDYLIEATLSNNDNQRKMEAEPVPRHLAKHILEKNTNSMALFVAKELDPNNLVMLRHYKFSSWYNSSQDKVEGMNILPFTIKNIIFILKEEIPFITLEKQFEYLLNSPTTDGYQWFINEINPKFEYDYQ</sequence>
<organism evidence="1 2">
    <name type="scientific">Capnocytophaga gingivalis</name>
    <dbReference type="NCBI Taxonomy" id="1017"/>
    <lineage>
        <taxon>Bacteria</taxon>
        <taxon>Pseudomonadati</taxon>
        <taxon>Bacteroidota</taxon>
        <taxon>Flavobacteriia</taxon>
        <taxon>Flavobacteriales</taxon>
        <taxon>Flavobacteriaceae</taxon>
        <taxon>Capnocytophaga</taxon>
    </lineage>
</organism>
<dbReference type="Gene3D" id="3.40.91.50">
    <property type="match status" value="1"/>
</dbReference>
<dbReference type="EC" id="3.1.21.-" evidence="1"/>
<keyword evidence="1" id="KW-0378">Hydrolase</keyword>
<dbReference type="GO" id="GO:0004519">
    <property type="term" value="F:endonuclease activity"/>
    <property type="evidence" value="ECO:0007669"/>
    <property type="project" value="UniProtKB-KW"/>
</dbReference>